<dbReference type="AlphaFoldDB" id="A0A927N5E4"/>
<proteinExistence type="predicted"/>
<evidence type="ECO:0000313" key="2">
    <source>
        <dbReference type="Proteomes" id="UP000638648"/>
    </source>
</evidence>
<protein>
    <recommendedName>
        <fullName evidence="3">Endonuclease III</fullName>
    </recommendedName>
</protein>
<accession>A0A927N5E4</accession>
<dbReference type="Proteomes" id="UP000638648">
    <property type="component" value="Unassembled WGS sequence"/>
</dbReference>
<organism evidence="1 2">
    <name type="scientific">Actinopolymorpha pittospori</name>
    <dbReference type="NCBI Taxonomy" id="648752"/>
    <lineage>
        <taxon>Bacteria</taxon>
        <taxon>Bacillati</taxon>
        <taxon>Actinomycetota</taxon>
        <taxon>Actinomycetes</taxon>
        <taxon>Propionibacteriales</taxon>
        <taxon>Actinopolymorphaceae</taxon>
        <taxon>Actinopolymorpha</taxon>
    </lineage>
</organism>
<reference evidence="1" key="1">
    <citation type="submission" date="2020-10" db="EMBL/GenBank/DDBJ databases">
        <title>Sequencing the genomes of 1000 actinobacteria strains.</title>
        <authorList>
            <person name="Klenk H.-P."/>
        </authorList>
    </citation>
    <scope>NUCLEOTIDE SEQUENCE</scope>
    <source>
        <strain evidence="1">DSM 45354</strain>
    </source>
</reference>
<evidence type="ECO:0008006" key="3">
    <source>
        <dbReference type="Google" id="ProtNLM"/>
    </source>
</evidence>
<dbReference type="GO" id="GO:0006281">
    <property type="term" value="P:DNA repair"/>
    <property type="evidence" value="ECO:0007669"/>
    <property type="project" value="InterPro"/>
</dbReference>
<evidence type="ECO:0000313" key="1">
    <source>
        <dbReference type="EMBL" id="MBE1609282.1"/>
    </source>
</evidence>
<dbReference type="SUPFAM" id="SSF48150">
    <property type="entry name" value="DNA-glycosylase"/>
    <property type="match status" value="1"/>
</dbReference>
<gene>
    <name evidence="1" type="ORF">HEB94_006130</name>
</gene>
<comment type="caution">
    <text evidence="1">The sequence shown here is derived from an EMBL/GenBank/DDBJ whole genome shotgun (WGS) entry which is preliminary data.</text>
</comment>
<dbReference type="InterPro" id="IPR011257">
    <property type="entry name" value="DNA_glycosylase"/>
</dbReference>
<keyword evidence="2" id="KW-1185">Reference proteome</keyword>
<dbReference type="GO" id="GO:0003824">
    <property type="term" value="F:catalytic activity"/>
    <property type="evidence" value="ECO:0007669"/>
    <property type="project" value="InterPro"/>
</dbReference>
<dbReference type="RefSeq" id="WP_192752883.1">
    <property type="nucleotide sequence ID" value="NZ_BAABJL010000142.1"/>
</dbReference>
<dbReference type="EMBL" id="JADBEM010000001">
    <property type="protein sequence ID" value="MBE1609282.1"/>
    <property type="molecule type" value="Genomic_DNA"/>
</dbReference>
<name>A0A927N5E4_9ACTN</name>
<sequence length="213" mass="23000">MTTPQRIARVLTERHGTTYADQAGIRLRDAPSPLYQLLVLSVLLSARISSDIAVAAARELFSAGYRSPAAMRDATWQDRVDALGRGHYRRYDERTATMLGNGAKLVAERWKGDLRRLHAEGQDVEGVTTLLQEVPGLGPAGASIFCREVQGVWPDLAPYVDSRTAKGAELVGLPTSPSKLAKLGHDGDLPKLVAACVRASLSKDVVEDVRSAV</sequence>